<keyword evidence="2" id="KW-1185">Reference proteome</keyword>
<dbReference type="EMBL" id="CM001882">
    <property type="protein sequence ID" value="EOY03095.1"/>
    <property type="molecule type" value="Genomic_DNA"/>
</dbReference>
<dbReference type="AlphaFoldDB" id="A0A061EDN6"/>
<evidence type="ECO:0000313" key="1">
    <source>
        <dbReference type="EMBL" id="EOY03095.1"/>
    </source>
</evidence>
<accession>A0A061EDN6</accession>
<dbReference type="InParanoid" id="A0A061EDN6"/>
<gene>
    <name evidence="1" type="ORF">TCM_017545</name>
</gene>
<sequence length="76" mass="8653">MSDDDNAKLPDPRCLFICTCTIKVVSHTSAQPTIWLSTYMVKYTYLMALTSTLAHKLLKRTAYHGYITTYGSYLKP</sequence>
<protein>
    <submittedName>
        <fullName evidence="1">Uncharacterized protein</fullName>
    </submittedName>
</protein>
<dbReference type="Gramene" id="EOY03095">
    <property type="protein sequence ID" value="EOY03095"/>
    <property type="gene ID" value="TCM_017545"/>
</dbReference>
<organism evidence="1 2">
    <name type="scientific">Theobroma cacao</name>
    <name type="common">Cacao</name>
    <name type="synonym">Cocoa</name>
    <dbReference type="NCBI Taxonomy" id="3641"/>
    <lineage>
        <taxon>Eukaryota</taxon>
        <taxon>Viridiplantae</taxon>
        <taxon>Streptophyta</taxon>
        <taxon>Embryophyta</taxon>
        <taxon>Tracheophyta</taxon>
        <taxon>Spermatophyta</taxon>
        <taxon>Magnoliopsida</taxon>
        <taxon>eudicotyledons</taxon>
        <taxon>Gunneridae</taxon>
        <taxon>Pentapetalae</taxon>
        <taxon>rosids</taxon>
        <taxon>malvids</taxon>
        <taxon>Malvales</taxon>
        <taxon>Malvaceae</taxon>
        <taxon>Byttnerioideae</taxon>
        <taxon>Theobroma</taxon>
    </lineage>
</organism>
<dbReference type="HOGENOM" id="CLU_2659486_0_0_1"/>
<name>A0A061EDN6_THECC</name>
<evidence type="ECO:0000313" key="2">
    <source>
        <dbReference type="Proteomes" id="UP000026915"/>
    </source>
</evidence>
<reference evidence="1 2" key="1">
    <citation type="journal article" date="2013" name="Genome Biol.">
        <title>The genome sequence of the most widely cultivated cacao type and its use to identify candidate genes regulating pod color.</title>
        <authorList>
            <person name="Motamayor J.C."/>
            <person name="Mockaitis K."/>
            <person name="Schmutz J."/>
            <person name="Haiminen N."/>
            <person name="Iii D.L."/>
            <person name="Cornejo O."/>
            <person name="Findley S.D."/>
            <person name="Zheng P."/>
            <person name="Utro F."/>
            <person name="Royaert S."/>
            <person name="Saski C."/>
            <person name="Jenkins J."/>
            <person name="Podicheti R."/>
            <person name="Zhao M."/>
            <person name="Scheffler B.E."/>
            <person name="Stack J.C."/>
            <person name="Feltus F.A."/>
            <person name="Mustiga G.M."/>
            <person name="Amores F."/>
            <person name="Phillips W."/>
            <person name="Marelli J.P."/>
            <person name="May G.D."/>
            <person name="Shapiro H."/>
            <person name="Ma J."/>
            <person name="Bustamante C.D."/>
            <person name="Schnell R.J."/>
            <person name="Main D."/>
            <person name="Gilbert D."/>
            <person name="Parida L."/>
            <person name="Kuhn D.N."/>
        </authorList>
    </citation>
    <scope>NUCLEOTIDE SEQUENCE [LARGE SCALE GENOMIC DNA]</scope>
    <source>
        <strain evidence="2">cv. Matina 1-6</strain>
    </source>
</reference>
<proteinExistence type="predicted"/>
<dbReference type="Proteomes" id="UP000026915">
    <property type="component" value="Chromosome 4"/>
</dbReference>